<accession>A0A7J0CI87</accession>
<comment type="caution">
    <text evidence="2">The sequence shown here is derived from an EMBL/GenBank/DDBJ whole genome shotgun (WGS) entry which is preliminary data.</text>
</comment>
<gene>
    <name evidence="2" type="ORF">Smic_07770</name>
</gene>
<evidence type="ECO:0000313" key="3">
    <source>
        <dbReference type="Proteomes" id="UP000498740"/>
    </source>
</evidence>
<evidence type="ECO:0000256" key="1">
    <source>
        <dbReference type="SAM" id="MobiDB-lite"/>
    </source>
</evidence>
<dbReference type="AlphaFoldDB" id="A0A7J0CI87"/>
<feature type="region of interest" description="Disordered" evidence="1">
    <location>
        <begin position="117"/>
        <end position="142"/>
    </location>
</feature>
<dbReference type="EMBL" id="BLWD01000001">
    <property type="protein sequence ID" value="GFN02221.1"/>
    <property type="molecule type" value="Genomic_DNA"/>
</dbReference>
<proteinExistence type="predicted"/>
<evidence type="ECO:0000313" key="2">
    <source>
        <dbReference type="EMBL" id="GFN02221.1"/>
    </source>
</evidence>
<protein>
    <submittedName>
        <fullName evidence="2">Uncharacterized protein</fullName>
    </submittedName>
</protein>
<feature type="compositionally biased region" description="Low complexity" evidence="1">
    <location>
        <begin position="124"/>
        <end position="142"/>
    </location>
</feature>
<sequence>MNEQSQRPIPPTAHGHQLVLKALQKQPNALRTLHSPDSAENELAELVVRAARNLDSLQSELVDRCTWAADDLTRVAAGTAAANPLGILQTSGTQIDILAARRADAITHLKSALAAYQRATTPHSQRAVSVPPSPSRTPRQTR</sequence>
<reference evidence="2 3" key="1">
    <citation type="submission" date="2020-05" db="EMBL/GenBank/DDBJ databases">
        <title>Whole genome shotgun sequence of Streptomyces microflavus NBRC 13062.</title>
        <authorList>
            <person name="Komaki H."/>
            <person name="Tamura T."/>
        </authorList>
    </citation>
    <scope>NUCLEOTIDE SEQUENCE [LARGE SCALE GENOMIC DNA]</scope>
    <source>
        <strain evidence="2 3">NBRC 13062</strain>
    </source>
</reference>
<name>A0A7J0CI87_STRMI</name>
<dbReference type="Proteomes" id="UP000498740">
    <property type="component" value="Unassembled WGS sequence"/>
</dbReference>
<organism evidence="2 3">
    <name type="scientific">Streptomyces microflavus</name>
    <name type="common">Streptomyces lipmanii</name>
    <dbReference type="NCBI Taxonomy" id="1919"/>
    <lineage>
        <taxon>Bacteria</taxon>
        <taxon>Bacillati</taxon>
        <taxon>Actinomycetota</taxon>
        <taxon>Actinomycetes</taxon>
        <taxon>Kitasatosporales</taxon>
        <taxon>Streptomycetaceae</taxon>
        <taxon>Streptomyces</taxon>
    </lineage>
</organism>